<keyword evidence="2" id="KW-0472">Membrane</keyword>
<gene>
    <name evidence="3" type="ORF">OBE_14480</name>
</gene>
<proteinExistence type="predicted"/>
<name>K1S7L4_9ZZZZ</name>
<accession>K1S7L4</accession>
<evidence type="ECO:0000256" key="2">
    <source>
        <dbReference type="SAM" id="Phobius"/>
    </source>
</evidence>
<evidence type="ECO:0000313" key="3">
    <source>
        <dbReference type="EMBL" id="EKC49745.1"/>
    </source>
</evidence>
<keyword evidence="2" id="KW-1133">Transmembrane helix</keyword>
<reference evidence="3" key="1">
    <citation type="journal article" date="2013" name="Environ. Microbiol.">
        <title>Microbiota from the distal guts of lean and obese adolescents exhibit partial functional redundancy besides clear differences in community structure.</title>
        <authorList>
            <person name="Ferrer M."/>
            <person name="Ruiz A."/>
            <person name="Lanza F."/>
            <person name="Haange S.B."/>
            <person name="Oberbach A."/>
            <person name="Till H."/>
            <person name="Bargiela R."/>
            <person name="Campoy C."/>
            <person name="Segura M.T."/>
            <person name="Richter M."/>
            <person name="von Bergen M."/>
            <person name="Seifert J."/>
            <person name="Suarez A."/>
        </authorList>
    </citation>
    <scope>NUCLEOTIDE SEQUENCE</scope>
</reference>
<evidence type="ECO:0000256" key="1">
    <source>
        <dbReference type="SAM" id="MobiDB-lite"/>
    </source>
</evidence>
<feature type="transmembrane region" description="Helical" evidence="2">
    <location>
        <begin position="7"/>
        <end position="27"/>
    </location>
</feature>
<dbReference type="EMBL" id="AJWZ01009985">
    <property type="protein sequence ID" value="EKC49745.1"/>
    <property type="molecule type" value="Genomic_DNA"/>
</dbReference>
<keyword evidence="2" id="KW-0812">Transmembrane</keyword>
<organism evidence="3">
    <name type="scientific">human gut metagenome</name>
    <dbReference type="NCBI Taxonomy" id="408170"/>
    <lineage>
        <taxon>unclassified sequences</taxon>
        <taxon>metagenomes</taxon>
        <taxon>organismal metagenomes</taxon>
    </lineage>
</organism>
<comment type="caution">
    <text evidence="3">The sequence shown here is derived from an EMBL/GenBank/DDBJ whole genome shotgun (WGS) entry which is preliminary data.</text>
</comment>
<feature type="region of interest" description="Disordered" evidence="1">
    <location>
        <begin position="55"/>
        <end position="90"/>
    </location>
</feature>
<sequence length="214" mass="24558">MKKRQIILDFTSLLDVIMIILFFFIIFSSLETDNLKKDLEDKQQQVSAELEEAKAKNDKADELLGEAQEKNEQADKRLEEADSAVDRSGENTDAIMDFSENKNLKLHLDMSGENGWTLKFAKGEEIVKEIPKSDISIMTDEVRELFKEQGYTADNTILIEFSYDATESGTTSAYLDTMKIINTMKSEYTHLFYSETDVSVFCKLTRRSLNEKDK</sequence>
<dbReference type="AlphaFoldDB" id="K1S7L4"/>
<protein>
    <submittedName>
        <fullName evidence="3">Biopolymer transport protein ExbD/TolR</fullName>
    </submittedName>
</protein>